<sequence>NYTYFMFTQALDLAWWKDYSFQCEPVDFSYTPRALQIARGCWYYFLLKIFDWLDTIFFVLRKKQSHVSFLHVYHHSGMAIITWICVKYLPGGHSTFIGLINTFVHSIIYTYYLLSSIKINMISWKKHITQLQMIQFFIVALHFTQLFWTHCGYPKWTAIFIIPQDVFMLVLFGDFYYNTYQRANSAVKSKMHRK</sequence>
<dbReference type="InterPro" id="IPR030457">
    <property type="entry name" value="ELO_CS"/>
</dbReference>
<dbReference type="PANTHER" id="PTHR11157:SF21">
    <property type="entry name" value="ELONGATION OF VERY LONG CHAIN FATTY ACIDS PROTEIN"/>
    <property type="match status" value="1"/>
</dbReference>
<dbReference type="GeneID" id="106751354"/>
<dbReference type="KEGG" id="dqu:106751354"/>
<evidence type="ECO:0000256" key="9">
    <source>
        <dbReference type="ARBA" id="ARBA00023160"/>
    </source>
</evidence>
<feature type="transmembrane region" description="Helical" evidence="10">
    <location>
        <begin position="156"/>
        <end position="177"/>
    </location>
</feature>
<evidence type="ECO:0000256" key="8">
    <source>
        <dbReference type="ARBA" id="ARBA00023136"/>
    </source>
</evidence>
<dbReference type="PANTHER" id="PTHR11157">
    <property type="entry name" value="FATTY ACID ACYL TRANSFERASE-RELATED"/>
    <property type="match status" value="1"/>
</dbReference>
<keyword evidence="5 10" id="KW-0276">Fatty acid metabolism</keyword>
<dbReference type="GO" id="GO:0042761">
    <property type="term" value="P:very long-chain fatty acid biosynthetic process"/>
    <property type="evidence" value="ECO:0007669"/>
    <property type="project" value="TreeGrafter"/>
</dbReference>
<keyword evidence="9 10" id="KW-0275">Fatty acid biosynthesis</keyword>
<keyword evidence="2 10" id="KW-0444">Lipid biosynthesis</keyword>
<dbReference type="GO" id="GO:0034626">
    <property type="term" value="P:fatty acid elongation, polyunsaturated fatty acid"/>
    <property type="evidence" value="ECO:0007669"/>
    <property type="project" value="TreeGrafter"/>
</dbReference>
<evidence type="ECO:0000256" key="5">
    <source>
        <dbReference type="ARBA" id="ARBA00022832"/>
    </source>
</evidence>
<dbReference type="RefSeq" id="XP_014487719.1">
    <property type="nucleotide sequence ID" value="XM_014632233.1"/>
</dbReference>
<keyword evidence="3 10" id="KW-0808">Transferase</keyword>
<evidence type="ECO:0000256" key="1">
    <source>
        <dbReference type="ARBA" id="ARBA00004141"/>
    </source>
</evidence>
<evidence type="ECO:0000256" key="4">
    <source>
        <dbReference type="ARBA" id="ARBA00022692"/>
    </source>
</evidence>
<feature type="transmembrane region" description="Helical" evidence="10">
    <location>
        <begin position="96"/>
        <end position="114"/>
    </location>
</feature>
<comment type="catalytic activity">
    <reaction evidence="10">
        <text>a very-long-chain acyl-CoA + malonyl-CoA + H(+) = a very-long-chain 3-oxoacyl-CoA + CO2 + CoA</text>
        <dbReference type="Rhea" id="RHEA:32727"/>
        <dbReference type="ChEBI" id="CHEBI:15378"/>
        <dbReference type="ChEBI" id="CHEBI:16526"/>
        <dbReference type="ChEBI" id="CHEBI:57287"/>
        <dbReference type="ChEBI" id="CHEBI:57384"/>
        <dbReference type="ChEBI" id="CHEBI:90725"/>
        <dbReference type="ChEBI" id="CHEBI:90736"/>
        <dbReference type="EC" id="2.3.1.199"/>
    </reaction>
</comment>
<evidence type="ECO:0000256" key="7">
    <source>
        <dbReference type="ARBA" id="ARBA00023098"/>
    </source>
</evidence>
<feature type="transmembrane region" description="Helical" evidence="10">
    <location>
        <begin position="72"/>
        <end position="90"/>
    </location>
</feature>
<comment type="caution">
    <text evidence="10">Lacks conserved residue(s) required for the propagation of feature annotation.</text>
</comment>
<keyword evidence="6 10" id="KW-1133">Transmembrane helix</keyword>
<dbReference type="Proteomes" id="UP000515204">
    <property type="component" value="Unplaced"/>
</dbReference>
<evidence type="ECO:0000256" key="6">
    <source>
        <dbReference type="ARBA" id="ARBA00022989"/>
    </source>
</evidence>
<keyword evidence="8 10" id="KW-0472">Membrane</keyword>
<organism evidence="11 12">
    <name type="scientific">Dinoponera quadriceps</name>
    <name type="common">South American ant</name>
    <dbReference type="NCBI Taxonomy" id="609295"/>
    <lineage>
        <taxon>Eukaryota</taxon>
        <taxon>Metazoa</taxon>
        <taxon>Ecdysozoa</taxon>
        <taxon>Arthropoda</taxon>
        <taxon>Hexapoda</taxon>
        <taxon>Insecta</taxon>
        <taxon>Pterygota</taxon>
        <taxon>Neoptera</taxon>
        <taxon>Endopterygota</taxon>
        <taxon>Hymenoptera</taxon>
        <taxon>Apocrita</taxon>
        <taxon>Aculeata</taxon>
        <taxon>Formicoidea</taxon>
        <taxon>Formicidae</taxon>
        <taxon>Ponerinae</taxon>
        <taxon>Ponerini</taxon>
        <taxon>Dinoponera</taxon>
    </lineage>
</organism>
<dbReference type="PROSITE" id="PS01188">
    <property type="entry name" value="ELO"/>
    <property type="match status" value="1"/>
</dbReference>
<dbReference type="GO" id="GO:0009922">
    <property type="term" value="F:fatty acid elongase activity"/>
    <property type="evidence" value="ECO:0007669"/>
    <property type="project" value="UniProtKB-EC"/>
</dbReference>
<keyword evidence="11" id="KW-1185">Reference proteome</keyword>
<keyword evidence="4 10" id="KW-0812">Transmembrane</keyword>
<gene>
    <name evidence="12" type="primary">LOC106751354</name>
</gene>
<evidence type="ECO:0000256" key="10">
    <source>
        <dbReference type="RuleBase" id="RU361115"/>
    </source>
</evidence>
<feature type="transmembrane region" description="Helical" evidence="10">
    <location>
        <begin position="134"/>
        <end position="150"/>
    </location>
</feature>
<evidence type="ECO:0000256" key="2">
    <source>
        <dbReference type="ARBA" id="ARBA00022516"/>
    </source>
</evidence>
<dbReference type="GO" id="GO:0034625">
    <property type="term" value="P:fatty acid elongation, monounsaturated fatty acid"/>
    <property type="evidence" value="ECO:0007669"/>
    <property type="project" value="TreeGrafter"/>
</dbReference>
<evidence type="ECO:0000313" key="12">
    <source>
        <dbReference type="RefSeq" id="XP_014487719.1"/>
    </source>
</evidence>
<proteinExistence type="inferred from homology"/>
<protein>
    <recommendedName>
        <fullName evidence="10">Elongation of very long chain fatty acids protein</fullName>
        <ecNumber evidence="10">2.3.1.199</ecNumber>
    </recommendedName>
    <alternativeName>
        <fullName evidence="10">Very-long-chain 3-oxoacyl-CoA synthase</fullName>
    </alternativeName>
</protein>
<dbReference type="GO" id="GO:0019367">
    <property type="term" value="P:fatty acid elongation, saturated fatty acid"/>
    <property type="evidence" value="ECO:0007669"/>
    <property type="project" value="TreeGrafter"/>
</dbReference>
<evidence type="ECO:0000313" key="11">
    <source>
        <dbReference type="Proteomes" id="UP000515204"/>
    </source>
</evidence>
<accession>A0A6P3YCP6</accession>
<comment type="subcellular location">
    <subcellularLocation>
        <location evidence="1">Membrane</location>
        <topology evidence="1">Multi-pass membrane protein</topology>
    </subcellularLocation>
</comment>
<dbReference type="GO" id="GO:0030148">
    <property type="term" value="P:sphingolipid biosynthetic process"/>
    <property type="evidence" value="ECO:0007669"/>
    <property type="project" value="TreeGrafter"/>
</dbReference>
<evidence type="ECO:0000256" key="3">
    <source>
        <dbReference type="ARBA" id="ARBA00022679"/>
    </source>
</evidence>
<name>A0A6P3YCP6_DINQU</name>
<dbReference type="Pfam" id="PF01151">
    <property type="entry name" value="ELO"/>
    <property type="match status" value="1"/>
</dbReference>
<keyword evidence="7 10" id="KW-0443">Lipid metabolism</keyword>
<comment type="similarity">
    <text evidence="10">Belongs to the ELO family.</text>
</comment>
<reference evidence="12" key="1">
    <citation type="submission" date="2025-08" db="UniProtKB">
        <authorList>
            <consortium name="RefSeq"/>
        </authorList>
    </citation>
    <scope>IDENTIFICATION</scope>
</reference>
<feature type="non-terminal residue" evidence="12">
    <location>
        <position position="1"/>
    </location>
</feature>
<dbReference type="AlphaFoldDB" id="A0A6P3YCP6"/>
<dbReference type="OrthoDB" id="434092at2759"/>
<dbReference type="EC" id="2.3.1.199" evidence="10"/>
<dbReference type="GO" id="GO:0005789">
    <property type="term" value="C:endoplasmic reticulum membrane"/>
    <property type="evidence" value="ECO:0007669"/>
    <property type="project" value="TreeGrafter"/>
</dbReference>
<dbReference type="InterPro" id="IPR002076">
    <property type="entry name" value="ELO_fam"/>
</dbReference>